<evidence type="ECO:0000256" key="1">
    <source>
        <dbReference type="SAM" id="MobiDB-lite"/>
    </source>
</evidence>
<gene>
    <name evidence="3" type="ORF">CTRG_03992</name>
</gene>
<sequence length="146" mass="15402">MKLIAILLLITITTANVFKGFKLKDTTCNANVCTEAAEAMYKKCGTTDTESNYACVCKMPNSFFADMISCYKSCGIIGDSDAYTVANFKSEVCKLARSSSSSSKSSTKSSSSSTSPNTSEREEAVSNIASSGSIVSFVGLIAAMLI</sequence>
<feature type="compositionally biased region" description="Low complexity" evidence="1">
    <location>
        <begin position="98"/>
        <end position="115"/>
    </location>
</feature>
<dbReference type="EMBL" id="GG692399">
    <property type="protein sequence ID" value="EER32321.1"/>
    <property type="molecule type" value="Genomic_DNA"/>
</dbReference>
<keyword evidence="2" id="KW-0732">Signal</keyword>
<reference evidence="3 4" key="1">
    <citation type="journal article" date="2009" name="Nature">
        <title>Evolution of pathogenicity and sexual reproduction in eight Candida genomes.</title>
        <authorList>
            <person name="Butler G."/>
            <person name="Rasmussen M.D."/>
            <person name="Lin M.F."/>
            <person name="Santos M.A."/>
            <person name="Sakthikumar S."/>
            <person name="Munro C.A."/>
            <person name="Rheinbay E."/>
            <person name="Grabherr M."/>
            <person name="Forche A."/>
            <person name="Reedy J.L."/>
            <person name="Agrafioti I."/>
            <person name="Arnaud M.B."/>
            <person name="Bates S."/>
            <person name="Brown A.J."/>
            <person name="Brunke S."/>
            <person name="Costanzo M.C."/>
            <person name="Fitzpatrick D.A."/>
            <person name="de Groot P.W."/>
            <person name="Harris D."/>
            <person name="Hoyer L.L."/>
            <person name="Hube B."/>
            <person name="Klis F.M."/>
            <person name="Kodira C."/>
            <person name="Lennard N."/>
            <person name="Logue M.E."/>
            <person name="Martin R."/>
            <person name="Neiman A.M."/>
            <person name="Nikolaou E."/>
            <person name="Quail M.A."/>
            <person name="Quinn J."/>
            <person name="Santos M.C."/>
            <person name="Schmitzberger F.F."/>
            <person name="Sherlock G."/>
            <person name="Shah P."/>
            <person name="Silverstein K.A."/>
            <person name="Skrzypek M.S."/>
            <person name="Soll D."/>
            <person name="Staggs R."/>
            <person name="Stansfield I."/>
            <person name="Stumpf M.P."/>
            <person name="Sudbery P.E."/>
            <person name="Srikantha T."/>
            <person name="Zeng Q."/>
            <person name="Berman J."/>
            <person name="Berriman M."/>
            <person name="Heitman J."/>
            <person name="Gow N.A."/>
            <person name="Lorenz M.C."/>
            <person name="Birren B.W."/>
            <person name="Kellis M."/>
            <person name="Cuomo C.A."/>
        </authorList>
    </citation>
    <scope>NUCLEOTIDE SEQUENCE [LARGE SCALE GENOMIC DNA]</scope>
    <source>
        <strain evidence="4">ATCC MYA-3404 / T1</strain>
    </source>
</reference>
<keyword evidence="4" id="KW-1185">Reference proteome</keyword>
<accession>C5MCP1</accession>
<protein>
    <recommendedName>
        <fullName evidence="5">Extracellular membrane protein CFEM domain-containing protein</fullName>
    </recommendedName>
</protein>
<organism evidence="3 4">
    <name type="scientific">Candida tropicalis (strain ATCC MYA-3404 / T1)</name>
    <name type="common">Yeast</name>
    <dbReference type="NCBI Taxonomy" id="294747"/>
    <lineage>
        <taxon>Eukaryota</taxon>
        <taxon>Fungi</taxon>
        <taxon>Dikarya</taxon>
        <taxon>Ascomycota</taxon>
        <taxon>Saccharomycotina</taxon>
        <taxon>Pichiomycetes</taxon>
        <taxon>Debaryomycetaceae</taxon>
        <taxon>Candida/Lodderomyces clade</taxon>
        <taxon>Candida</taxon>
    </lineage>
</organism>
<evidence type="ECO:0008006" key="5">
    <source>
        <dbReference type="Google" id="ProtNLM"/>
    </source>
</evidence>
<dbReference type="Proteomes" id="UP000002037">
    <property type="component" value="Unassembled WGS sequence"/>
</dbReference>
<feature type="chain" id="PRO_5013152796" description="Extracellular membrane protein CFEM domain-containing protein" evidence="2">
    <location>
        <begin position="16"/>
        <end position="146"/>
    </location>
</feature>
<evidence type="ECO:0000313" key="4">
    <source>
        <dbReference type="Proteomes" id="UP000002037"/>
    </source>
</evidence>
<proteinExistence type="predicted"/>
<evidence type="ECO:0000256" key="2">
    <source>
        <dbReference type="SAM" id="SignalP"/>
    </source>
</evidence>
<feature type="region of interest" description="Disordered" evidence="1">
    <location>
        <begin position="96"/>
        <end position="123"/>
    </location>
</feature>
<dbReference type="AlphaFoldDB" id="C5MCP1"/>
<dbReference type="VEuPathDB" id="FungiDB:CTRG_03992"/>
<name>C5MCP1_CANTT</name>
<dbReference type="HOGENOM" id="CLU_1777192_0_0_1"/>
<evidence type="ECO:0000313" key="3">
    <source>
        <dbReference type="EMBL" id="EER32321.1"/>
    </source>
</evidence>
<dbReference type="RefSeq" id="XP_002549695.1">
    <property type="nucleotide sequence ID" value="XM_002549649.1"/>
</dbReference>
<dbReference type="GeneID" id="8295840"/>
<dbReference type="KEGG" id="ctp:CTRG_03992"/>
<feature type="signal peptide" evidence="2">
    <location>
        <begin position="1"/>
        <end position="15"/>
    </location>
</feature>